<dbReference type="RefSeq" id="WP_118159910.1">
    <property type="nucleotide sequence ID" value="NZ_QRYC01000002.1"/>
</dbReference>
<sequence length="455" mass="51282">MNTLPALFEERMRKLLPEESEAFFAALQTEPPVSIRLNPGKPVPISRLFPDEQIGLPVSWCESAYYLKSRPVFTLDPCLHSGTYYVQEASSMFLHHIFGQILPAHPVRVLDLCAAPGGKSTLIASRLSSGSLLVANEVIRSRAGILKENMIKWGTSHVVVTNNDPADFHHLKGAFDIIVVDAPCSGEGMFRKDPGAIQEWNESNLQLCSERQQRILADIWPCLKPGGFLVYSTCTYNPGENEAILERLIRKYGARSIEIAPLFPGIVPGNSTAHCYHFYPHRIPGEGFFTGVVQKTEGEEFRAGKVRKNTKHPPPLLPGDIRAYIRTPEYYRPYAKDNIIGVIPEQHSEFIQLLEANLHILYQGCEIAEIINRKSKPLPSLALWQGLNKANCALLDTDRMTALTFLKKEDIPVPPKTAEWLLVTYRGQGLGWCKHLGNRLNNYYPKEWRIRMTIE</sequence>
<accession>A0A412TXD0</accession>
<dbReference type="GO" id="GO:0001510">
    <property type="term" value="P:RNA methylation"/>
    <property type="evidence" value="ECO:0007669"/>
    <property type="project" value="InterPro"/>
</dbReference>
<dbReference type="GO" id="GO:0008173">
    <property type="term" value="F:RNA methyltransferase activity"/>
    <property type="evidence" value="ECO:0007669"/>
    <property type="project" value="InterPro"/>
</dbReference>
<keyword evidence="1" id="KW-0963">Cytoplasm</keyword>
<dbReference type="PRINTS" id="PR02008">
    <property type="entry name" value="RCMTFAMILY"/>
</dbReference>
<dbReference type="PANTHER" id="PTHR22807">
    <property type="entry name" value="NOP2 YEAST -RELATED NOL1/NOP2/FMU SUN DOMAIN-CONTAINING"/>
    <property type="match status" value="1"/>
</dbReference>
<evidence type="ECO:0000256" key="5">
    <source>
        <dbReference type="ARBA" id="ARBA00022884"/>
    </source>
</evidence>
<reference evidence="8 9" key="1">
    <citation type="submission" date="2018-08" db="EMBL/GenBank/DDBJ databases">
        <title>A genome reference for cultivated species of the human gut microbiota.</title>
        <authorList>
            <person name="Zou Y."/>
            <person name="Xue W."/>
            <person name="Luo G."/>
        </authorList>
    </citation>
    <scope>NUCLEOTIDE SEQUENCE [LARGE SCALE GENOMIC DNA]</scope>
    <source>
        <strain evidence="8 9">AF16-14</strain>
    </source>
</reference>
<dbReference type="AlphaFoldDB" id="A0A412TXD0"/>
<dbReference type="PANTHER" id="PTHR22807:SF30">
    <property type="entry name" value="28S RRNA (CYTOSINE(4447)-C(5))-METHYLTRANSFERASE-RELATED"/>
    <property type="match status" value="1"/>
</dbReference>
<dbReference type="Proteomes" id="UP000284243">
    <property type="component" value="Unassembled WGS sequence"/>
</dbReference>
<proteinExistence type="inferred from homology"/>
<dbReference type="InterPro" id="IPR001678">
    <property type="entry name" value="MeTrfase_RsmB-F_NOP2_dom"/>
</dbReference>
<dbReference type="Pfam" id="PF01189">
    <property type="entry name" value="Methyltr_RsmB-F"/>
    <property type="match status" value="1"/>
</dbReference>
<dbReference type="Pfam" id="PF17125">
    <property type="entry name" value="Methyltr_RsmF_N"/>
    <property type="match status" value="1"/>
</dbReference>
<evidence type="ECO:0000256" key="1">
    <source>
        <dbReference type="ARBA" id="ARBA00022490"/>
    </source>
</evidence>
<evidence type="ECO:0000313" key="8">
    <source>
        <dbReference type="EMBL" id="RGU58449.1"/>
    </source>
</evidence>
<feature type="binding site" evidence="6">
    <location>
        <position position="181"/>
    </location>
    <ligand>
        <name>S-adenosyl-L-methionine</name>
        <dbReference type="ChEBI" id="CHEBI:59789"/>
    </ligand>
</feature>
<name>A0A412TXD0_9BACT</name>
<comment type="similarity">
    <text evidence="6">Belongs to the class I-like SAM-binding methyltransferase superfamily. RsmB/NOP family.</text>
</comment>
<keyword evidence="5 6" id="KW-0694">RNA-binding</keyword>
<dbReference type="Gene3D" id="3.40.50.150">
    <property type="entry name" value="Vaccinia Virus protein VP39"/>
    <property type="match status" value="1"/>
</dbReference>
<dbReference type="CDD" id="cd02440">
    <property type="entry name" value="AdoMet_MTases"/>
    <property type="match status" value="1"/>
</dbReference>
<feature type="domain" description="SAM-dependent MTase RsmB/NOP-type" evidence="7">
    <location>
        <begin position="1"/>
        <end position="296"/>
    </location>
</feature>
<dbReference type="InterPro" id="IPR027391">
    <property type="entry name" value="Nol1_Nop2_Fmu_2"/>
</dbReference>
<feature type="binding site" evidence="6">
    <location>
        <position position="164"/>
    </location>
    <ligand>
        <name>S-adenosyl-L-methionine</name>
        <dbReference type="ChEBI" id="CHEBI:59789"/>
    </ligand>
</feature>
<keyword evidence="2 6" id="KW-0489">Methyltransferase</keyword>
<dbReference type="InterPro" id="IPR049560">
    <property type="entry name" value="MeTrfase_RsmB-F_NOP2_cat"/>
</dbReference>
<evidence type="ECO:0000256" key="6">
    <source>
        <dbReference type="PROSITE-ProRule" id="PRU01023"/>
    </source>
</evidence>
<evidence type="ECO:0000256" key="3">
    <source>
        <dbReference type="ARBA" id="ARBA00022679"/>
    </source>
</evidence>
<dbReference type="Gene3D" id="3.30.70.1170">
    <property type="entry name" value="Sun protein, domain 3"/>
    <property type="match status" value="1"/>
</dbReference>
<dbReference type="PROSITE" id="PS51686">
    <property type="entry name" value="SAM_MT_RSMB_NOP"/>
    <property type="match status" value="1"/>
</dbReference>
<evidence type="ECO:0000256" key="2">
    <source>
        <dbReference type="ARBA" id="ARBA00022603"/>
    </source>
</evidence>
<evidence type="ECO:0000256" key="4">
    <source>
        <dbReference type="ARBA" id="ARBA00022691"/>
    </source>
</evidence>
<protein>
    <submittedName>
        <fullName evidence="8">RNA methyltransferase</fullName>
    </submittedName>
</protein>
<dbReference type="EMBL" id="QRYC01000002">
    <property type="protein sequence ID" value="RGU58449.1"/>
    <property type="molecule type" value="Genomic_DNA"/>
</dbReference>
<keyword evidence="4 6" id="KW-0949">S-adenosyl-L-methionine</keyword>
<evidence type="ECO:0000313" key="9">
    <source>
        <dbReference type="Proteomes" id="UP000284243"/>
    </source>
</evidence>
<feature type="active site" description="Nucleophile" evidence="6">
    <location>
        <position position="234"/>
    </location>
</feature>
<evidence type="ECO:0000259" key="7">
    <source>
        <dbReference type="PROSITE" id="PS51686"/>
    </source>
</evidence>
<feature type="binding site" evidence="6">
    <location>
        <position position="137"/>
    </location>
    <ligand>
        <name>S-adenosyl-L-methionine</name>
        <dbReference type="ChEBI" id="CHEBI:59789"/>
    </ligand>
</feature>
<comment type="caution">
    <text evidence="8">The sequence shown here is derived from an EMBL/GenBank/DDBJ whole genome shotgun (WGS) entry which is preliminary data.</text>
</comment>
<dbReference type="InterPro" id="IPR023267">
    <property type="entry name" value="RCMT"/>
</dbReference>
<dbReference type="SUPFAM" id="SSF53335">
    <property type="entry name" value="S-adenosyl-L-methionine-dependent methyltransferases"/>
    <property type="match status" value="1"/>
</dbReference>
<keyword evidence="3 6" id="KW-0808">Transferase</keyword>
<gene>
    <name evidence="8" type="ORF">DWW57_01660</name>
</gene>
<dbReference type="InterPro" id="IPR031341">
    <property type="entry name" value="Methyltr_RsmF_N"/>
</dbReference>
<dbReference type="Gene3D" id="2.30.130.60">
    <property type="match status" value="1"/>
</dbReference>
<dbReference type="GO" id="GO:0003723">
    <property type="term" value="F:RNA binding"/>
    <property type="evidence" value="ECO:0007669"/>
    <property type="project" value="UniProtKB-UniRule"/>
</dbReference>
<organism evidence="8 9">
    <name type="scientific">Odoribacter splanchnicus</name>
    <dbReference type="NCBI Taxonomy" id="28118"/>
    <lineage>
        <taxon>Bacteria</taxon>
        <taxon>Pseudomonadati</taxon>
        <taxon>Bacteroidota</taxon>
        <taxon>Bacteroidia</taxon>
        <taxon>Bacteroidales</taxon>
        <taxon>Odoribacteraceae</taxon>
        <taxon>Odoribacter</taxon>
    </lineage>
</organism>
<feature type="binding site" evidence="6">
    <location>
        <begin position="113"/>
        <end position="119"/>
    </location>
    <ligand>
        <name>S-adenosyl-L-methionine</name>
        <dbReference type="ChEBI" id="CHEBI:59789"/>
    </ligand>
</feature>
<dbReference type="Pfam" id="PF13636">
    <property type="entry name" value="Methyltranf_PUA"/>
    <property type="match status" value="1"/>
</dbReference>
<dbReference type="InterPro" id="IPR029063">
    <property type="entry name" value="SAM-dependent_MTases_sf"/>
</dbReference>